<dbReference type="Pfam" id="PF21948">
    <property type="entry name" value="LplA-B_cat"/>
    <property type="match status" value="1"/>
</dbReference>
<evidence type="ECO:0000313" key="10">
    <source>
        <dbReference type="Proteomes" id="UP001473424"/>
    </source>
</evidence>
<sequence>MIKDMGIKNIMQSGKNDLTINGKKVSGAAMLKEENIIYGGYSLLYDIDLDAMILALKPSRKKIESKGIKSINQRVDKLKNHLNEQFKKLTIFEFKDEIIKRLMNVEKIADVERYVLSNEQWLEIDKLVDQKYKNWEWVYGLSPCYQYNREARLEIGTMNISLIIDNGKIKSCKISGDFFATKDLTIFEKSLEGTKMIKQDLKIKLQELDISSYFLKKIDNGQLLELILS</sequence>
<evidence type="ECO:0000256" key="2">
    <source>
        <dbReference type="ARBA" id="ARBA00005124"/>
    </source>
</evidence>
<dbReference type="Pfam" id="PF10437">
    <property type="entry name" value="Lip_prot_lig_C"/>
    <property type="match status" value="1"/>
</dbReference>
<dbReference type="Gene3D" id="3.30.390.50">
    <property type="entry name" value="CO dehydrogenase flavoprotein, C-terminal domain"/>
    <property type="match status" value="1"/>
</dbReference>
<dbReference type="PANTHER" id="PTHR12561:SF3">
    <property type="entry name" value="LIPOYLTRANSFERASE 1, MITOCHONDRIAL"/>
    <property type="match status" value="1"/>
</dbReference>
<dbReference type="SUPFAM" id="SSF55681">
    <property type="entry name" value="Class II aaRS and biotin synthetases"/>
    <property type="match status" value="1"/>
</dbReference>
<dbReference type="EMBL" id="AP028955">
    <property type="protein sequence ID" value="BET39414.1"/>
    <property type="molecule type" value="Genomic_DNA"/>
</dbReference>
<comment type="pathway">
    <text evidence="2">Protein modification; protein lipoylation via exogenous pathway; protein N(6)-(lipoyl)lysine from lipoate: step 1/2.</text>
</comment>
<dbReference type="PROSITE" id="PS51733">
    <property type="entry name" value="BPL_LPL_CATALYTIC"/>
    <property type="match status" value="1"/>
</dbReference>
<dbReference type="InterPro" id="IPR045864">
    <property type="entry name" value="aa-tRNA-synth_II/BPL/LPL"/>
</dbReference>
<dbReference type="EC" id="6.3.1.20" evidence="3"/>
<comment type="pathway">
    <text evidence="1">Protein modification; protein lipoylation via exogenous pathway; protein N(6)-(lipoyl)lysine from lipoate: step 2/2.</text>
</comment>
<dbReference type="Proteomes" id="UP001473424">
    <property type="component" value="Chromosome"/>
</dbReference>
<comment type="catalytic activity">
    <reaction evidence="7">
        <text>L-lysyl-[lipoyl-carrier protein] + (R)-lipoate + ATP = N(6)-[(R)-lipoyl]-L-lysyl-[lipoyl-carrier protein] + AMP + diphosphate + H(+)</text>
        <dbReference type="Rhea" id="RHEA:49288"/>
        <dbReference type="Rhea" id="RHEA-COMP:10500"/>
        <dbReference type="Rhea" id="RHEA-COMP:10502"/>
        <dbReference type="ChEBI" id="CHEBI:15378"/>
        <dbReference type="ChEBI" id="CHEBI:29969"/>
        <dbReference type="ChEBI" id="CHEBI:30616"/>
        <dbReference type="ChEBI" id="CHEBI:33019"/>
        <dbReference type="ChEBI" id="CHEBI:83088"/>
        <dbReference type="ChEBI" id="CHEBI:83099"/>
        <dbReference type="ChEBI" id="CHEBI:456215"/>
        <dbReference type="EC" id="6.3.1.20"/>
    </reaction>
</comment>
<dbReference type="SUPFAM" id="SSF82649">
    <property type="entry name" value="SufE/NifU"/>
    <property type="match status" value="1"/>
</dbReference>
<name>A0ABN7BWS1_9MOLU</name>
<dbReference type="InterPro" id="IPR004562">
    <property type="entry name" value="LipoylTrfase_LipoateP_Ligase"/>
</dbReference>
<evidence type="ECO:0000256" key="7">
    <source>
        <dbReference type="ARBA" id="ARBA00048037"/>
    </source>
</evidence>
<evidence type="ECO:0000256" key="6">
    <source>
        <dbReference type="ARBA" id="ARBA00022840"/>
    </source>
</evidence>
<evidence type="ECO:0000256" key="4">
    <source>
        <dbReference type="ARBA" id="ARBA00022598"/>
    </source>
</evidence>
<dbReference type="PANTHER" id="PTHR12561">
    <property type="entry name" value="LIPOATE-PROTEIN LIGASE"/>
    <property type="match status" value="1"/>
</dbReference>
<proteinExistence type="predicted"/>
<organism evidence="9 10">
    <name type="scientific">Spiroplasma ixodetis</name>
    <dbReference type="NCBI Taxonomy" id="2141"/>
    <lineage>
        <taxon>Bacteria</taxon>
        <taxon>Bacillati</taxon>
        <taxon>Mycoplasmatota</taxon>
        <taxon>Mollicutes</taxon>
        <taxon>Entomoplasmatales</taxon>
        <taxon>Spiroplasmataceae</taxon>
        <taxon>Spiroplasma</taxon>
    </lineage>
</organism>
<accession>A0ABN7BWS1</accession>
<keyword evidence="5" id="KW-0547">Nucleotide-binding</keyword>
<dbReference type="InterPro" id="IPR019491">
    <property type="entry name" value="Lipoate_protein_ligase_C"/>
</dbReference>
<keyword evidence="6" id="KW-0067">ATP-binding</keyword>
<feature type="domain" description="BPL/LPL catalytic" evidence="8">
    <location>
        <begin position="1"/>
        <end position="94"/>
    </location>
</feature>
<dbReference type="Gene3D" id="3.30.930.10">
    <property type="entry name" value="Bira Bifunctional Protein, Domain 2"/>
    <property type="match status" value="1"/>
</dbReference>
<keyword evidence="4" id="KW-0436">Ligase</keyword>
<evidence type="ECO:0000256" key="3">
    <source>
        <dbReference type="ARBA" id="ARBA00012367"/>
    </source>
</evidence>
<evidence type="ECO:0000313" key="9">
    <source>
        <dbReference type="EMBL" id="BET39414.1"/>
    </source>
</evidence>
<evidence type="ECO:0000259" key="8">
    <source>
        <dbReference type="PROSITE" id="PS51733"/>
    </source>
</evidence>
<protein>
    <recommendedName>
        <fullName evidence="3">lipoate--protein ligase</fullName>
        <ecNumber evidence="3">6.3.1.20</ecNumber>
    </recommendedName>
</protein>
<reference evidence="10" key="1">
    <citation type="journal article" date="2024" name="FEMS Microbiol. Lett.">
        <title>Genomic insights into Spiroplasma endosymbionts that induce male-killing and protective phenotypes in the pea aphid.</title>
        <authorList>
            <person name="Arai H."/>
            <person name="Legeai F."/>
            <person name="Kageyama D."/>
            <person name="Sugio A."/>
            <person name="Simon J.C."/>
        </authorList>
    </citation>
    <scope>NUCLEOTIDE SEQUENCE [LARGE SCALE GENOMIC DNA]</scope>
    <source>
        <strain evidence="10">sAp269</strain>
    </source>
</reference>
<evidence type="ECO:0000256" key="5">
    <source>
        <dbReference type="ARBA" id="ARBA00022741"/>
    </source>
</evidence>
<dbReference type="InterPro" id="IPR004143">
    <property type="entry name" value="BPL_LPL_catalytic"/>
</dbReference>
<evidence type="ECO:0000256" key="1">
    <source>
        <dbReference type="ARBA" id="ARBA00005085"/>
    </source>
</evidence>
<keyword evidence="10" id="KW-1185">Reference proteome</keyword>
<gene>
    <name evidence="9" type="ORF">SAP269_20030</name>
</gene>